<sequence length="208" mass="23389">MSLREVRANADASSVVVYQAYPAAIADPALRAGTFVAPFKQERMTWIKPSFRWMMYRCGWATKPGQERVLAVRISLEGLWWALRRSCASSHGAGRHPNREAWRRQLAESPVRVQWDPDRDMDLNPLPQRSIQIGLGPEASRRYVDEWIVELTDVTELAREVGRLVRAGDQDGARALLPEEHPLTVPADIAERIDVTGPAPARTNGQGR</sequence>
<evidence type="ECO:0000313" key="2">
    <source>
        <dbReference type="EMBL" id="MCP2330730.1"/>
    </source>
</evidence>
<dbReference type="Proteomes" id="UP000791080">
    <property type="component" value="Unassembled WGS sequence"/>
</dbReference>
<name>A0ABT1JE10_ACTCY</name>
<protein>
    <recommendedName>
        <fullName evidence="4">DUF4291 family protein</fullName>
    </recommendedName>
</protein>
<dbReference type="PANTHER" id="PTHR38567:SF1">
    <property type="entry name" value="DUF4291 DOMAIN-CONTAINING PROTEIN"/>
    <property type="match status" value="1"/>
</dbReference>
<proteinExistence type="predicted"/>
<comment type="caution">
    <text evidence="2">The sequence shown here is derived from an EMBL/GenBank/DDBJ whole genome shotgun (WGS) entry which is preliminary data.</text>
</comment>
<evidence type="ECO:0000256" key="1">
    <source>
        <dbReference type="SAM" id="MobiDB-lite"/>
    </source>
</evidence>
<dbReference type="RefSeq" id="WP_051314300.1">
    <property type="nucleotide sequence ID" value="NZ_AUBJ02000001.1"/>
</dbReference>
<reference evidence="2 3" key="2">
    <citation type="submission" date="2022-06" db="EMBL/GenBank/DDBJ databases">
        <title>Genomic Encyclopedia of Type Strains, Phase I: the one thousand microbial genomes (KMG-I) project.</title>
        <authorList>
            <person name="Kyrpides N."/>
        </authorList>
    </citation>
    <scope>NUCLEOTIDE SEQUENCE [LARGE SCALE GENOMIC DNA]</scope>
    <source>
        <strain evidence="2 3">DSM 43889</strain>
    </source>
</reference>
<organism evidence="2 3">
    <name type="scientific">Actinoalloteichus caeruleus DSM 43889</name>
    <dbReference type="NCBI Taxonomy" id="1120930"/>
    <lineage>
        <taxon>Bacteria</taxon>
        <taxon>Bacillati</taxon>
        <taxon>Actinomycetota</taxon>
        <taxon>Actinomycetes</taxon>
        <taxon>Pseudonocardiales</taxon>
        <taxon>Pseudonocardiaceae</taxon>
        <taxon>Actinoalloteichus</taxon>
        <taxon>Actinoalloteichus cyanogriseus</taxon>
    </lineage>
</organism>
<evidence type="ECO:0000313" key="3">
    <source>
        <dbReference type="Proteomes" id="UP000791080"/>
    </source>
</evidence>
<dbReference type="EMBL" id="AUBJ02000001">
    <property type="protein sequence ID" value="MCP2330730.1"/>
    <property type="molecule type" value="Genomic_DNA"/>
</dbReference>
<keyword evidence="3" id="KW-1185">Reference proteome</keyword>
<evidence type="ECO:0008006" key="4">
    <source>
        <dbReference type="Google" id="ProtNLM"/>
    </source>
</evidence>
<dbReference type="InterPro" id="IPR025633">
    <property type="entry name" value="DUF4291"/>
</dbReference>
<accession>A0ABT1JE10</accession>
<dbReference type="Pfam" id="PF14124">
    <property type="entry name" value="DUF4291"/>
    <property type="match status" value="1"/>
</dbReference>
<gene>
    <name evidence="2" type="ORF">G443_001000</name>
</gene>
<feature type="region of interest" description="Disordered" evidence="1">
    <location>
        <begin position="185"/>
        <end position="208"/>
    </location>
</feature>
<dbReference type="PANTHER" id="PTHR38567">
    <property type="entry name" value="DUF4291 DOMAIN-CONTAINING PROTEIN"/>
    <property type="match status" value="1"/>
</dbReference>
<reference evidence="2 3" key="1">
    <citation type="submission" date="2013-07" db="EMBL/GenBank/DDBJ databases">
        <authorList>
            <consortium name="DOE Joint Genome Institute"/>
            <person name="Reeve W."/>
            <person name="Huntemann M."/>
            <person name="Han J."/>
            <person name="Chen A."/>
            <person name="Kyrpides N."/>
            <person name="Mavromatis K."/>
            <person name="Markowitz V."/>
            <person name="Palaniappan K."/>
            <person name="Ivanova N."/>
            <person name="Schaumberg A."/>
            <person name="Pati A."/>
            <person name="Liolios K."/>
            <person name="Nordberg H.P."/>
            <person name="Cantor M.N."/>
            <person name="Hua S.X."/>
            <person name="Woyke T."/>
        </authorList>
    </citation>
    <scope>NUCLEOTIDE SEQUENCE [LARGE SCALE GENOMIC DNA]</scope>
    <source>
        <strain evidence="2 3">DSM 43889</strain>
    </source>
</reference>